<sequence length="56" mass="6579">KNKKRPLVHLQFIKILVEQLRGDFRQPRDRTSTSIGNNDEIRSNGKLHAILIRTKK</sequence>
<dbReference type="OrthoDB" id="7613954at2759"/>
<accession>A0A6V7GUP2</accession>
<gene>
    <name evidence="1" type="ORF">MHI_LOCUS120261</name>
</gene>
<comment type="caution">
    <text evidence="1">The sequence shown here is derived from an EMBL/GenBank/DDBJ whole genome shotgun (WGS) entry which is preliminary data.</text>
</comment>
<reference evidence="1" key="1">
    <citation type="submission" date="2020-07" db="EMBL/GenBank/DDBJ databases">
        <authorList>
            <person name="Nazaruddin N."/>
        </authorList>
    </citation>
    <scope>NUCLEOTIDE SEQUENCE</scope>
</reference>
<dbReference type="AlphaFoldDB" id="A0A6V7GUP2"/>
<name>A0A6V7GUP2_9HYME</name>
<proteinExistence type="predicted"/>
<organism evidence="1 2">
    <name type="scientific">Heterotrigona itama</name>
    <dbReference type="NCBI Taxonomy" id="395501"/>
    <lineage>
        <taxon>Eukaryota</taxon>
        <taxon>Metazoa</taxon>
        <taxon>Ecdysozoa</taxon>
        <taxon>Arthropoda</taxon>
        <taxon>Hexapoda</taxon>
        <taxon>Insecta</taxon>
        <taxon>Pterygota</taxon>
        <taxon>Neoptera</taxon>
        <taxon>Endopterygota</taxon>
        <taxon>Hymenoptera</taxon>
        <taxon>Apocrita</taxon>
        <taxon>Aculeata</taxon>
        <taxon>Apoidea</taxon>
        <taxon>Anthophila</taxon>
        <taxon>Apidae</taxon>
        <taxon>Heterotrigona</taxon>
    </lineage>
</organism>
<feature type="non-terminal residue" evidence="1">
    <location>
        <position position="1"/>
    </location>
</feature>
<dbReference type="EMBL" id="CAJDYZ010002158">
    <property type="protein sequence ID" value="CAD1469310.1"/>
    <property type="molecule type" value="Genomic_DNA"/>
</dbReference>
<feature type="non-terminal residue" evidence="1">
    <location>
        <position position="56"/>
    </location>
</feature>
<evidence type="ECO:0000313" key="2">
    <source>
        <dbReference type="Proteomes" id="UP000752696"/>
    </source>
</evidence>
<protein>
    <submittedName>
        <fullName evidence="1">Uncharacterized protein</fullName>
    </submittedName>
</protein>
<evidence type="ECO:0000313" key="1">
    <source>
        <dbReference type="EMBL" id="CAD1469310.1"/>
    </source>
</evidence>
<keyword evidence="2" id="KW-1185">Reference proteome</keyword>
<dbReference type="Proteomes" id="UP000752696">
    <property type="component" value="Unassembled WGS sequence"/>
</dbReference>